<organism evidence="4">
    <name type="scientific">Lygus hesperus</name>
    <name type="common">Western plant bug</name>
    <dbReference type="NCBI Taxonomy" id="30085"/>
    <lineage>
        <taxon>Eukaryota</taxon>
        <taxon>Metazoa</taxon>
        <taxon>Ecdysozoa</taxon>
        <taxon>Arthropoda</taxon>
        <taxon>Hexapoda</taxon>
        <taxon>Insecta</taxon>
        <taxon>Pterygota</taxon>
        <taxon>Neoptera</taxon>
        <taxon>Paraneoptera</taxon>
        <taxon>Hemiptera</taxon>
        <taxon>Heteroptera</taxon>
        <taxon>Panheteroptera</taxon>
        <taxon>Cimicomorpha</taxon>
        <taxon>Miridae</taxon>
        <taxon>Mirini</taxon>
        <taxon>Lygus</taxon>
    </lineage>
</organism>
<evidence type="ECO:0000256" key="1">
    <source>
        <dbReference type="ARBA" id="ARBA00006231"/>
    </source>
</evidence>
<reference evidence="4" key="2">
    <citation type="submission" date="2014-07" db="EMBL/GenBank/DDBJ databases">
        <authorList>
            <person name="Hull J."/>
        </authorList>
    </citation>
    <scope>NUCLEOTIDE SEQUENCE</scope>
</reference>
<dbReference type="AlphaFoldDB" id="A0A0A9XIC3"/>
<evidence type="ECO:0000256" key="2">
    <source>
        <dbReference type="ARBA" id="ARBA00020829"/>
    </source>
</evidence>
<dbReference type="EMBL" id="GBHO01025056">
    <property type="protein sequence ID" value="JAG18548.1"/>
    <property type="molecule type" value="Transcribed_RNA"/>
</dbReference>
<comment type="similarity">
    <text evidence="1">Belongs to the MAF1 family.</text>
</comment>
<dbReference type="GO" id="GO:0016480">
    <property type="term" value="P:negative regulation of transcription by RNA polymerase III"/>
    <property type="evidence" value="ECO:0007669"/>
    <property type="project" value="InterPro"/>
</dbReference>
<dbReference type="InterPro" id="IPR038564">
    <property type="entry name" value="Maf1_sf"/>
</dbReference>
<dbReference type="GO" id="GO:0005634">
    <property type="term" value="C:nucleus"/>
    <property type="evidence" value="ECO:0007669"/>
    <property type="project" value="TreeGrafter"/>
</dbReference>
<reference evidence="4" key="1">
    <citation type="journal article" date="2014" name="PLoS ONE">
        <title>Transcriptome-Based Identification of ABC Transporters in the Western Tarnished Plant Bug Lygus hesperus.</title>
        <authorList>
            <person name="Hull J.J."/>
            <person name="Chaney K."/>
            <person name="Geib S.M."/>
            <person name="Fabrick J.A."/>
            <person name="Brent C.S."/>
            <person name="Walsh D."/>
            <person name="Lavine L.C."/>
        </authorList>
    </citation>
    <scope>NUCLEOTIDE SEQUENCE</scope>
</reference>
<dbReference type="GO" id="GO:0000994">
    <property type="term" value="F:RNA polymerase III core binding"/>
    <property type="evidence" value="ECO:0007669"/>
    <property type="project" value="TreeGrafter"/>
</dbReference>
<evidence type="ECO:0000313" key="4">
    <source>
        <dbReference type="EMBL" id="JAG18548.1"/>
    </source>
</evidence>
<protein>
    <recommendedName>
        <fullName evidence="2">Repressor of RNA polymerase III transcription MAF1 homolog</fullName>
    </recommendedName>
</protein>
<sequence length="99" mass="11423">MTFNVAYPDYDFTSIDPHAFEPVKYGLQVVETINENILNPATSIDDTIKNDTWNAIDSAISLRTCSIFSYLNDPDNPIFSLGKLWSCNYFFFNKKLRRV</sequence>
<dbReference type="InterPro" id="IPR015257">
    <property type="entry name" value="Maf1"/>
</dbReference>
<dbReference type="PANTHER" id="PTHR22504">
    <property type="entry name" value="REPRESSOR OF RNA POLYMERASE III TRANSCRIPTION MAF1"/>
    <property type="match status" value="1"/>
</dbReference>
<name>A0A0A9XIC3_LYGHE</name>
<accession>A0A0A9XIC3</accession>
<dbReference type="EMBL" id="GBHO01025059">
    <property type="protein sequence ID" value="JAG18545.1"/>
    <property type="molecule type" value="Transcribed_RNA"/>
</dbReference>
<dbReference type="Gene3D" id="3.40.1000.50">
    <property type="entry name" value="Repressor of RNA polymerase III transcription Maf1"/>
    <property type="match status" value="1"/>
</dbReference>
<dbReference type="PANTHER" id="PTHR22504:SF0">
    <property type="entry name" value="REPRESSOR OF RNA POLYMERASE III TRANSCRIPTION MAF1 HOMOLOG"/>
    <property type="match status" value="1"/>
</dbReference>
<gene>
    <name evidence="4" type="ORF">CM83_11909</name>
    <name evidence="3" type="ORF">CM83_11922</name>
</gene>
<evidence type="ECO:0000313" key="3">
    <source>
        <dbReference type="EMBL" id="JAG18545.1"/>
    </source>
</evidence>
<dbReference type="Pfam" id="PF09174">
    <property type="entry name" value="Maf1"/>
    <property type="match status" value="1"/>
</dbReference>
<proteinExistence type="inferred from homology"/>